<dbReference type="Proteomes" id="UP000030686">
    <property type="component" value="Unassembled WGS sequence"/>
</dbReference>
<proteinExistence type="inferred from homology"/>
<evidence type="ECO:0000256" key="4">
    <source>
        <dbReference type="ARBA" id="ARBA00023002"/>
    </source>
</evidence>
<protein>
    <submittedName>
        <fullName evidence="6">Aromatic-ring hydroxylase-like</fullName>
    </submittedName>
</protein>
<dbReference type="PANTHER" id="PTHR43747:SF5">
    <property type="entry name" value="FAD-BINDING DOMAIN-CONTAINING PROTEIN"/>
    <property type="match status" value="1"/>
</dbReference>
<dbReference type="EMBL" id="HG792015">
    <property type="protein sequence ID" value="CDM28722.1"/>
    <property type="molecule type" value="Genomic_DNA"/>
</dbReference>
<evidence type="ECO:0000313" key="7">
    <source>
        <dbReference type="Proteomes" id="UP000030686"/>
    </source>
</evidence>
<comment type="similarity">
    <text evidence="1">Belongs to the flavin-dependent halogenase family.</text>
</comment>
<dbReference type="STRING" id="1365484.W6QGG6"/>
<dbReference type="Pfam" id="PF04820">
    <property type="entry name" value="Trp_halogenase"/>
    <property type="match status" value="2"/>
</dbReference>
<dbReference type="GO" id="GO:0004497">
    <property type="term" value="F:monooxygenase activity"/>
    <property type="evidence" value="ECO:0007669"/>
    <property type="project" value="UniProtKB-KW"/>
</dbReference>
<dbReference type="OMA" id="RVIHSEH"/>
<dbReference type="SUPFAM" id="SSF51905">
    <property type="entry name" value="FAD/NAD(P)-binding domain"/>
    <property type="match status" value="1"/>
</dbReference>
<sequence length="504" mass="55215">MSIPEHCTVLIVGGGPGGSYAAAALAREGIDTVLLEADVHPRYHIGESMLPSMRYYLSFIDCDSTFDQYGFKKKATFTLNQANYEGYTDFIASGGPNHYTWNVIRSEADELLFRHAAKSGAKAFDGVKVNSIEFAQPPASNGTAGNESDVSALGRPVSASYTLKSESVSGAVKFDYIIDASGSKGLLSTKYLKNRTFNQGLKNVASWGYWRSTGKYGIGTAREDSPYFEALIDESGWAWFIPLHDNTTSVGVVMNQEIMNKKKAASGLSSRDFYLSSLKLAPHLNEFLSGGELVTGIKSASDFSYSSSSYAFPYARIVGDAGCFIDPYFSSGVHLAITSALSAAVTVSAAIRGDFEEEIAAKWHSNKVKAGYSRWLLVVLSTYKQIGNQKEPVLSEYGEDNFDRAFNFFKPIIQGTADTTNKLTQAEFSKSFHFCVKAFDRYKNKTDSEEPTSKEEEKMLAEFRSTQAKTWNGIDSFTTDDIDGRVPRLERGNLGLMSVIVAAP</sequence>
<evidence type="ECO:0000256" key="5">
    <source>
        <dbReference type="ARBA" id="ARBA00023033"/>
    </source>
</evidence>
<evidence type="ECO:0000313" key="6">
    <source>
        <dbReference type="EMBL" id="CDM28722.1"/>
    </source>
</evidence>
<evidence type="ECO:0000256" key="3">
    <source>
        <dbReference type="ARBA" id="ARBA00022827"/>
    </source>
</evidence>
<dbReference type="InterPro" id="IPR006905">
    <property type="entry name" value="Flavin_halogenase"/>
</dbReference>
<reference evidence="6" key="1">
    <citation type="journal article" date="2014" name="Nat. Commun.">
        <title>Multiple recent horizontal transfers of a large genomic region in cheese making fungi.</title>
        <authorList>
            <person name="Cheeseman K."/>
            <person name="Ropars J."/>
            <person name="Renault P."/>
            <person name="Dupont J."/>
            <person name="Gouzy J."/>
            <person name="Branca A."/>
            <person name="Abraham A.L."/>
            <person name="Ceppi M."/>
            <person name="Conseiller E."/>
            <person name="Debuchy R."/>
            <person name="Malagnac F."/>
            <person name="Goarin A."/>
            <person name="Silar P."/>
            <person name="Lacoste S."/>
            <person name="Sallet E."/>
            <person name="Bensimon A."/>
            <person name="Giraud T."/>
            <person name="Brygoo Y."/>
        </authorList>
    </citation>
    <scope>NUCLEOTIDE SEQUENCE [LARGE SCALE GENOMIC DNA]</scope>
    <source>
        <strain evidence="6">FM164</strain>
    </source>
</reference>
<keyword evidence="3" id="KW-0274">FAD</keyword>
<evidence type="ECO:0000256" key="2">
    <source>
        <dbReference type="ARBA" id="ARBA00022630"/>
    </source>
</evidence>
<keyword evidence="7" id="KW-1185">Reference proteome</keyword>
<evidence type="ECO:0000256" key="1">
    <source>
        <dbReference type="ARBA" id="ARBA00005706"/>
    </source>
</evidence>
<dbReference type="InterPro" id="IPR050816">
    <property type="entry name" value="Flavin-dep_Halogenase_NPB"/>
</dbReference>
<dbReference type="PRINTS" id="PR00420">
    <property type="entry name" value="RNGMNOXGNASE"/>
</dbReference>
<organism evidence="6 7">
    <name type="scientific">Penicillium roqueforti (strain FM164)</name>
    <dbReference type="NCBI Taxonomy" id="1365484"/>
    <lineage>
        <taxon>Eukaryota</taxon>
        <taxon>Fungi</taxon>
        <taxon>Dikarya</taxon>
        <taxon>Ascomycota</taxon>
        <taxon>Pezizomycotina</taxon>
        <taxon>Eurotiomycetes</taxon>
        <taxon>Eurotiomycetidae</taxon>
        <taxon>Eurotiales</taxon>
        <taxon>Aspergillaceae</taxon>
        <taxon>Penicillium</taxon>
    </lineage>
</organism>
<name>W6QGG6_PENRF</name>
<dbReference type="OrthoDB" id="3340390at2759"/>
<gene>
    <name evidence="6" type="ORF">PROQFM164_S01g002533</name>
</gene>
<dbReference type="PANTHER" id="PTHR43747">
    <property type="entry name" value="FAD-BINDING PROTEIN"/>
    <property type="match status" value="1"/>
</dbReference>
<dbReference type="Gene3D" id="3.50.50.60">
    <property type="entry name" value="FAD/NAD(P)-binding domain"/>
    <property type="match status" value="1"/>
</dbReference>
<keyword evidence="4" id="KW-0560">Oxidoreductase</keyword>
<keyword evidence="5" id="KW-0503">Monooxygenase</keyword>
<dbReference type="InterPro" id="IPR036188">
    <property type="entry name" value="FAD/NAD-bd_sf"/>
</dbReference>
<dbReference type="AlphaFoldDB" id="W6QGG6"/>
<accession>W6QGG6</accession>
<keyword evidence="2" id="KW-0285">Flavoprotein</keyword>